<name>U9TN04_RHIID</name>
<feature type="non-terminal residue" evidence="1">
    <location>
        <position position="77"/>
    </location>
</feature>
<sequence>MGNKTSRFHFTRKPPKPKGYISNYHEMLSSFKLEEKSDHDEKEHLVHFIIKELFKGNFSSPIHNILSDPNAKILDVG</sequence>
<protein>
    <submittedName>
        <fullName evidence="1">Uncharacterized protein</fullName>
    </submittedName>
</protein>
<dbReference type="HOGENOM" id="CLU_2741406_0_0_1"/>
<proteinExistence type="predicted"/>
<gene>
    <name evidence="1" type="ORF">GLOINDRAFT_30457</name>
</gene>
<dbReference type="EMBL" id="KI288017">
    <property type="protein sequence ID" value="ESA09495.1"/>
    <property type="molecule type" value="Genomic_DNA"/>
</dbReference>
<reference evidence="1" key="1">
    <citation type="submission" date="2013-07" db="EMBL/GenBank/DDBJ databases">
        <title>The genome of an arbuscular mycorrhizal fungus provides insights into the evolution of the oldest plant symbiosis.</title>
        <authorList>
            <consortium name="DOE Joint Genome Institute"/>
            <person name="Tisserant E."/>
            <person name="Malbreil M."/>
            <person name="Kuo A."/>
            <person name="Kohler A."/>
            <person name="Symeonidi A."/>
            <person name="Balestrini R."/>
            <person name="Charron P."/>
            <person name="Duensing N."/>
            <person name="Frei-dit-Frey N."/>
            <person name="Gianinazzi-Pearson V."/>
            <person name="Gilbert B."/>
            <person name="Handa Y."/>
            <person name="Hijri M."/>
            <person name="Kaul R."/>
            <person name="Kawaguchi M."/>
            <person name="Krajinski F."/>
            <person name="Lammers P."/>
            <person name="Lapierre D."/>
            <person name="Masclaux F.G."/>
            <person name="Murat C."/>
            <person name="Morin E."/>
            <person name="Ndikumana S."/>
            <person name="Pagni M."/>
            <person name="Petitpierre D."/>
            <person name="Requena N."/>
            <person name="Rosikiewicz P."/>
            <person name="Riley R."/>
            <person name="Saito K."/>
            <person name="San Clemente H."/>
            <person name="Shapiro H."/>
            <person name="van Tuinen D."/>
            <person name="Becard G."/>
            <person name="Bonfante P."/>
            <person name="Paszkowski U."/>
            <person name="Shachar-Hill Y."/>
            <person name="Young J.P."/>
            <person name="Sanders I.R."/>
            <person name="Henrissat B."/>
            <person name="Rensing S.A."/>
            <person name="Grigoriev I.V."/>
            <person name="Corradi N."/>
            <person name="Roux C."/>
            <person name="Martin F."/>
        </authorList>
    </citation>
    <scope>NUCLEOTIDE SEQUENCE</scope>
    <source>
        <strain evidence="1">DAOM 197198</strain>
    </source>
</reference>
<organism evidence="1">
    <name type="scientific">Rhizophagus irregularis (strain DAOM 181602 / DAOM 197198 / MUCL 43194)</name>
    <name type="common">Arbuscular mycorrhizal fungus</name>
    <name type="synonym">Glomus intraradices</name>
    <dbReference type="NCBI Taxonomy" id="747089"/>
    <lineage>
        <taxon>Eukaryota</taxon>
        <taxon>Fungi</taxon>
        <taxon>Fungi incertae sedis</taxon>
        <taxon>Mucoromycota</taxon>
        <taxon>Glomeromycotina</taxon>
        <taxon>Glomeromycetes</taxon>
        <taxon>Glomerales</taxon>
        <taxon>Glomeraceae</taxon>
        <taxon>Rhizophagus</taxon>
    </lineage>
</organism>
<accession>U9TN04</accession>
<evidence type="ECO:0000313" key="1">
    <source>
        <dbReference type="EMBL" id="ESA09495.1"/>
    </source>
</evidence>
<dbReference type="AlphaFoldDB" id="U9TN04"/>
<dbReference type="VEuPathDB" id="FungiDB:RhiirFUN_019928"/>